<feature type="domain" description="Threonine/Serine exporter ThrE" evidence="8">
    <location>
        <begin position="284"/>
        <end position="404"/>
    </location>
</feature>
<feature type="transmembrane region" description="Helical" evidence="6">
    <location>
        <begin position="325"/>
        <end position="345"/>
    </location>
</feature>
<evidence type="ECO:0000256" key="3">
    <source>
        <dbReference type="ARBA" id="ARBA00022989"/>
    </source>
</evidence>
<proteinExistence type="inferred from homology"/>
<feature type="transmembrane region" description="Helical" evidence="6">
    <location>
        <begin position="124"/>
        <end position="145"/>
    </location>
</feature>
<dbReference type="GO" id="GO:0016020">
    <property type="term" value="C:membrane"/>
    <property type="evidence" value="ECO:0007669"/>
    <property type="project" value="UniProtKB-SubCell"/>
</dbReference>
<feature type="transmembrane region" description="Helical" evidence="6">
    <location>
        <begin position="357"/>
        <end position="375"/>
    </location>
</feature>
<feature type="transmembrane region" description="Helical" evidence="6">
    <location>
        <begin position="181"/>
        <end position="198"/>
    </location>
</feature>
<keyword evidence="4 6" id="KW-0472">Membrane</keyword>
<accession>T0ZUR4</accession>
<feature type="domain" description="Threonine/serine exporter-like N-terminal" evidence="7">
    <location>
        <begin position="14"/>
        <end position="258"/>
    </location>
</feature>
<feature type="transmembrane region" description="Helical" evidence="6">
    <location>
        <begin position="151"/>
        <end position="169"/>
    </location>
</feature>
<comment type="caution">
    <text evidence="9">The sequence shown here is derived from an EMBL/GenBank/DDBJ whole genome shotgun (WGS) entry which is preliminary data.</text>
</comment>
<evidence type="ECO:0000256" key="1">
    <source>
        <dbReference type="ARBA" id="ARBA00004141"/>
    </source>
</evidence>
<dbReference type="InterPro" id="IPR051361">
    <property type="entry name" value="ThrE/Ser_Exporter"/>
</dbReference>
<dbReference type="AlphaFoldDB" id="T0ZUR4"/>
<reference evidence="9" key="1">
    <citation type="submission" date="2013-08" db="EMBL/GenBank/DDBJ databases">
        <authorList>
            <person name="Mendez C."/>
            <person name="Richter M."/>
            <person name="Ferrer M."/>
            <person name="Sanchez J."/>
        </authorList>
    </citation>
    <scope>NUCLEOTIDE SEQUENCE</scope>
</reference>
<feature type="transmembrane region" description="Helical" evidence="6">
    <location>
        <begin position="204"/>
        <end position="223"/>
    </location>
</feature>
<dbReference type="PANTHER" id="PTHR31082:SF4">
    <property type="entry name" value="PHEROMONE-REGULATED MEMBRANE PROTEIN 10"/>
    <property type="match status" value="1"/>
</dbReference>
<evidence type="ECO:0000259" key="8">
    <source>
        <dbReference type="Pfam" id="PF12821"/>
    </source>
</evidence>
<dbReference type="Pfam" id="PF06738">
    <property type="entry name" value="ThrE"/>
    <property type="match status" value="1"/>
</dbReference>
<dbReference type="InterPro" id="IPR024528">
    <property type="entry name" value="ThrE_2"/>
</dbReference>
<evidence type="ECO:0000256" key="5">
    <source>
        <dbReference type="ARBA" id="ARBA00034125"/>
    </source>
</evidence>
<keyword evidence="3 6" id="KW-1133">Transmembrane helix</keyword>
<comment type="similarity">
    <text evidence="5">Belongs to the ThrE exporter (TC 2.A.79) family.</text>
</comment>
<evidence type="ECO:0000256" key="2">
    <source>
        <dbReference type="ARBA" id="ARBA00022692"/>
    </source>
</evidence>
<protein>
    <submittedName>
        <fullName evidence="9">Membrane protein containing DUF1212</fullName>
    </submittedName>
</protein>
<comment type="subcellular location">
    <subcellularLocation>
        <location evidence="1">Membrane</location>
        <topology evidence="1">Multi-pass membrane protein</topology>
    </subcellularLocation>
</comment>
<dbReference type="PANTHER" id="PTHR31082">
    <property type="entry name" value="PHEROMONE-REGULATED MEMBRANE PROTEIN 10"/>
    <property type="match status" value="1"/>
</dbReference>
<evidence type="ECO:0000259" key="7">
    <source>
        <dbReference type="Pfam" id="PF06738"/>
    </source>
</evidence>
<reference evidence="9" key="2">
    <citation type="journal article" date="2014" name="ISME J.">
        <title>Microbial stratification in low pH oxic and suboxic macroscopic growths along an acid mine drainage.</title>
        <authorList>
            <person name="Mendez-Garcia C."/>
            <person name="Mesa V."/>
            <person name="Sprenger R.R."/>
            <person name="Richter M."/>
            <person name="Diez M.S."/>
            <person name="Solano J."/>
            <person name="Bargiela R."/>
            <person name="Golyshina O.V."/>
            <person name="Manteca A."/>
            <person name="Ramos J.L."/>
            <person name="Gallego J.R."/>
            <person name="Llorente I."/>
            <person name="Martins Dos Santos V.A."/>
            <person name="Jensen O.N."/>
            <person name="Pelaez A.I."/>
            <person name="Sanchez J."/>
            <person name="Ferrer M."/>
        </authorList>
    </citation>
    <scope>NUCLEOTIDE SEQUENCE</scope>
</reference>
<feature type="transmembrane region" description="Helical" evidence="6">
    <location>
        <begin position="387"/>
        <end position="407"/>
    </location>
</feature>
<gene>
    <name evidence="9" type="ORF">B2A_13581</name>
</gene>
<dbReference type="EMBL" id="AUZZ01009835">
    <property type="protein sequence ID" value="EQD32424.1"/>
    <property type="molecule type" value="Genomic_DNA"/>
</dbReference>
<feature type="transmembrane region" description="Helical" evidence="6">
    <location>
        <begin position="235"/>
        <end position="259"/>
    </location>
</feature>
<organism evidence="9">
    <name type="scientific">mine drainage metagenome</name>
    <dbReference type="NCBI Taxonomy" id="410659"/>
    <lineage>
        <taxon>unclassified sequences</taxon>
        <taxon>metagenomes</taxon>
        <taxon>ecological metagenomes</taxon>
    </lineage>
</organism>
<keyword evidence="2 6" id="KW-0812">Transmembrane</keyword>
<name>T0ZUR4_9ZZZZ</name>
<evidence type="ECO:0000256" key="6">
    <source>
        <dbReference type="SAM" id="Phobius"/>
    </source>
</evidence>
<dbReference type="Pfam" id="PF12821">
    <property type="entry name" value="ThrE_2"/>
    <property type="match status" value="1"/>
</dbReference>
<evidence type="ECO:0000256" key="4">
    <source>
        <dbReference type="ARBA" id="ARBA00023136"/>
    </source>
</evidence>
<dbReference type="InterPro" id="IPR010619">
    <property type="entry name" value="ThrE-like_N"/>
</dbReference>
<sequence length="413" mass="43034">MSASSASFNARVAFVVETARRLHQYGTAAPRLEMAVSRVGERLGLRIEVWSSPTAIILSASAQGTASTTPLAEVTQVMRLPPGDVNLARLCKVDRIADEVIAGTLDIEDGFRQLQSLTTPPPRWWWPASVAAFGIAAAMVAVLLRGSWFDLLAAGLIGVVIGQVTVSSASRPRLAVASEAIAALLATLIAGAISAFIVPLAIKTVVISGLIVLMPGLALTNAVREISTQHLVSGTARLAGALSSLLKLTFGTLAGAQILDVLGWHTLGAPLAAVPGWVEIPALLLGTASFGVLFQAAPRDWPLVMGAAIIGYLSTRMGTGFYGPSFGVFVGGLIIAALSNLYARYRHRPGALVREPGIILLVPGAVGFRSVSSLLERDVHIGTNAALLLISLLVALVAGLLFGDLLIGPRRSL</sequence>
<dbReference type="GO" id="GO:0022857">
    <property type="term" value="F:transmembrane transporter activity"/>
    <property type="evidence" value="ECO:0007669"/>
    <property type="project" value="InterPro"/>
</dbReference>
<evidence type="ECO:0000313" key="9">
    <source>
        <dbReference type="EMBL" id="EQD32424.1"/>
    </source>
</evidence>